<dbReference type="RefSeq" id="WP_114693858.1">
    <property type="nucleotide sequence ID" value="NZ_QQOH01000001.1"/>
</dbReference>
<keyword evidence="2" id="KW-0812">Transmembrane</keyword>
<evidence type="ECO:0000256" key="2">
    <source>
        <dbReference type="SAM" id="Phobius"/>
    </source>
</evidence>
<name>A0A369WUN8_9GAMM</name>
<dbReference type="AlphaFoldDB" id="A0A369WUN8"/>
<gene>
    <name evidence="3" type="ORF">DV711_01405</name>
</gene>
<sequence length="112" mass="13142">MNDKAPRKTGYHLGLAIGVAALVGWFYLLRQLELIEWFARLGPETHTGTFNLIAIMLWMLPALLIWKYYLRWLHQRFDIRGMTDQERHDAMYADDKSDSDDESDHSDSEGKR</sequence>
<dbReference type="EMBL" id="QQOH01000001">
    <property type="protein sequence ID" value="RDE24274.1"/>
    <property type="molecule type" value="Genomic_DNA"/>
</dbReference>
<evidence type="ECO:0000256" key="1">
    <source>
        <dbReference type="SAM" id="MobiDB-lite"/>
    </source>
</evidence>
<proteinExistence type="predicted"/>
<keyword evidence="4" id="KW-1185">Reference proteome</keyword>
<dbReference type="Proteomes" id="UP000253769">
    <property type="component" value="Unassembled WGS sequence"/>
</dbReference>
<evidence type="ECO:0000313" key="3">
    <source>
        <dbReference type="EMBL" id="RDE24274.1"/>
    </source>
</evidence>
<dbReference type="OrthoDB" id="6089563at2"/>
<reference evidence="3 4" key="1">
    <citation type="submission" date="2018-07" db="EMBL/GenBank/DDBJ databases">
        <title>Motiliproteus coralliicola sp. nov., a bacterium isolated from Coral.</title>
        <authorList>
            <person name="Wang G."/>
        </authorList>
    </citation>
    <scope>NUCLEOTIDE SEQUENCE [LARGE SCALE GENOMIC DNA]</scope>
    <source>
        <strain evidence="3 4">C34</strain>
    </source>
</reference>
<keyword evidence="2" id="KW-0472">Membrane</keyword>
<organism evidence="3 4">
    <name type="scientific">Motiliproteus coralliicola</name>
    <dbReference type="NCBI Taxonomy" id="2283196"/>
    <lineage>
        <taxon>Bacteria</taxon>
        <taxon>Pseudomonadati</taxon>
        <taxon>Pseudomonadota</taxon>
        <taxon>Gammaproteobacteria</taxon>
        <taxon>Oceanospirillales</taxon>
        <taxon>Oceanospirillaceae</taxon>
        <taxon>Motiliproteus</taxon>
    </lineage>
</organism>
<evidence type="ECO:0000313" key="4">
    <source>
        <dbReference type="Proteomes" id="UP000253769"/>
    </source>
</evidence>
<protein>
    <submittedName>
        <fullName evidence="3">Uncharacterized protein</fullName>
    </submittedName>
</protein>
<comment type="caution">
    <text evidence="3">The sequence shown here is derived from an EMBL/GenBank/DDBJ whole genome shotgun (WGS) entry which is preliminary data.</text>
</comment>
<feature type="transmembrane region" description="Helical" evidence="2">
    <location>
        <begin position="12"/>
        <end position="29"/>
    </location>
</feature>
<accession>A0A369WUN8</accession>
<feature type="region of interest" description="Disordered" evidence="1">
    <location>
        <begin position="90"/>
        <end position="112"/>
    </location>
</feature>
<feature type="transmembrane region" description="Helical" evidence="2">
    <location>
        <begin position="49"/>
        <end position="70"/>
    </location>
</feature>
<keyword evidence="2" id="KW-1133">Transmembrane helix</keyword>